<evidence type="ECO:0000313" key="1">
    <source>
        <dbReference type="EMBL" id="SIO20672.1"/>
    </source>
</evidence>
<accession>A0A1N6HLN1</accession>
<dbReference type="GO" id="GO:0032259">
    <property type="term" value="P:methylation"/>
    <property type="evidence" value="ECO:0007669"/>
    <property type="project" value="UniProtKB-KW"/>
</dbReference>
<dbReference type="SUPFAM" id="SSF53335">
    <property type="entry name" value="S-adenosyl-L-methionine-dependent methyltransferases"/>
    <property type="match status" value="1"/>
</dbReference>
<dbReference type="Proteomes" id="UP000185151">
    <property type="component" value="Unassembled WGS sequence"/>
</dbReference>
<dbReference type="Gene3D" id="3.40.50.150">
    <property type="entry name" value="Vaccinia Virus protein VP39"/>
    <property type="match status" value="1"/>
</dbReference>
<proteinExistence type="predicted"/>
<keyword evidence="2" id="KW-1185">Reference proteome</keyword>
<keyword evidence="1" id="KW-0489">Methyltransferase</keyword>
<name>A0A1N6HLN1_9BURK</name>
<organism evidence="1 2">
    <name type="scientific">Paraburkholderia phenazinium</name>
    <dbReference type="NCBI Taxonomy" id="60549"/>
    <lineage>
        <taxon>Bacteria</taxon>
        <taxon>Pseudomonadati</taxon>
        <taxon>Pseudomonadota</taxon>
        <taxon>Betaproteobacteria</taxon>
        <taxon>Burkholderiales</taxon>
        <taxon>Burkholderiaceae</taxon>
        <taxon>Paraburkholderia</taxon>
    </lineage>
</organism>
<dbReference type="InterPro" id="IPR016980">
    <property type="entry name" value="S-AdoMet-dep_MeTrfase_Alr7345"/>
</dbReference>
<keyword evidence="1" id="KW-0808">Transferase</keyword>
<sequence length="232" mass="25642">MSRGPMPCTSYARRILYREGHPMYDQSKLAELIRFSRVDAGATVIDVYPGDGDWTRLFSDVVGPEGRVYSFVPAEVAHFKNDPVGLMRTLAKEPGRENVEVVSADLVAMPQATRPADVLWLHLFYHDLHTALMQAKGATAAEFNRAVYERLKSGGYYVIVDHATAVGVGMSNAQSLHRIDPASVREEVEAAGFVLDAESTVLANKNDPHSGKVFDPSIKGKTDRFAYRFVKP</sequence>
<dbReference type="EMBL" id="FSRU01000001">
    <property type="protein sequence ID" value="SIO20672.1"/>
    <property type="molecule type" value="Genomic_DNA"/>
</dbReference>
<dbReference type="InterPro" id="IPR029063">
    <property type="entry name" value="SAM-dependent_MTases_sf"/>
</dbReference>
<reference evidence="1 2" key="1">
    <citation type="submission" date="2016-11" db="EMBL/GenBank/DDBJ databases">
        <authorList>
            <person name="Jaros S."/>
            <person name="Januszkiewicz K."/>
            <person name="Wedrychowicz H."/>
        </authorList>
    </citation>
    <scope>NUCLEOTIDE SEQUENCE [LARGE SCALE GENOMIC DNA]</scope>
    <source>
        <strain evidence="1 2">GAS95</strain>
    </source>
</reference>
<dbReference type="PIRSF" id="PIRSF031679">
    <property type="entry name" value="Mtase_Alr7345_prd"/>
    <property type="match status" value="1"/>
</dbReference>
<dbReference type="AlphaFoldDB" id="A0A1N6HLN1"/>
<dbReference type="GO" id="GO:0008168">
    <property type="term" value="F:methyltransferase activity"/>
    <property type="evidence" value="ECO:0007669"/>
    <property type="project" value="UniProtKB-KW"/>
</dbReference>
<gene>
    <name evidence="1" type="ORF">SAMN05444165_1452</name>
</gene>
<protein>
    <submittedName>
        <fullName evidence="1">Predicted methyltransferase</fullName>
    </submittedName>
</protein>
<dbReference type="CDD" id="cd02440">
    <property type="entry name" value="AdoMet_MTases"/>
    <property type="match status" value="1"/>
</dbReference>
<evidence type="ECO:0000313" key="2">
    <source>
        <dbReference type="Proteomes" id="UP000185151"/>
    </source>
</evidence>